<keyword evidence="3" id="KW-1185">Reference proteome</keyword>
<comment type="caution">
    <text evidence="2">The sequence shown here is derived from an EMBL/GenBank/DDBJ whole genome shotgun (WGS) entry which is preliminary data.</text>
</comment>
<feature type="compositionally biased region" description="Pro residues" evidence="1">
    <location>
        <begin position="48"/>
        <end position="62"/>
    </location>
</feature>
<gene>
    <name evidence="2" type="ORF">Asi02nite_06040</name>
</gene>
<evidence type="ECO:0000313" key="3">
    <source>
        <dbReference type="Proteomes" id="UP000604117"/>
    </source>
</evidence>
<dbReference type="PROSITE" id="PS51257">
    <property type="entry name" value="PROKAR_LIPOPROTEIN"/>
    <property type="match status" value="1"/>
</dbReference>
<accession>A0ABQ4CIF2</accession>
<sequence length="164" mass="16521">MRSPTRILPIVTVATIALGVAGCGTPPELNPPGSTVPSPSATASAPPSTLPPQPPPPPPPSPTATGFSESYAVACGGRPSGAQIITLLKRRGLLPSSYRSQPTTGPMCSGDWQWTVLDTSNGPIQAVSELSGNTLRLITAGTDVCTVEVRAGAPAGIRTAIGCV</sequence>
<evidence type="ECO:0000256" key="1">
    <source>
        <dbReference type="SAM" id="MobiDB-lite"/>
    </source>
</evidence>
<evidence type="ECO:0000313" key="2">
    <source>
        <dbReference type="EMBL" id="GIF71086.1"/>
    </source>
</evidence>
<name>A0ABQ4CIF2_9ACTN</name>
<organism evidence="2 3">
    <name type="scientific">Asanoa siamensis</name>
    <dbReference type="NCBI Taxonomy" id="926357"/>
    <lineage>
        <taxon>Bacteria</taxon>
        <taxon>Bacillati</taxon>
        <taxon>Actinomycetota</taxon>
        <taxon>Actinomycetes</taxon>
        <taxon>Micromonosporales</taxon>
        <taxon>Micromonosporaceae</taxon>
        <taxon>Asanoa</taxon>
    </lineage>
</organism>
<reference evidence="2 3" key="1">
    <citation type="submission" date="2021-01" db="EMBL/GenBank/DDBJ databases">
        <title>Whole genome shotgun sequence of Asanoa siamensis NBRC 107932.</title>
        <authorList>
            <person name="Komaki H."/>
            <person name="Tamura T."/>
        </authorList>
    </citation>
    <scope>NUCLEOTIDE SEQUENCE [LARGE SCALE GENOMIC DNA]</scope>
    <source>
        <strain evidence="2 3">NBRC 107932</strain>
    </source>
</reference>
<feature type="compositionally biased region" description="Low complexity" evidence="1">
    <location>
        <begin position="31"/>
        <end position="47"/>
    </location>
</feature>
<protein>
    <submittedName>
        <fullName evidence="2">Uncharacterized protein</fullName>
    </submittedName>
</protein>
<dbReference type="Proteomes" id="UP000604117">
    <property type="component" value="Unassembled WGS sequence"/>
</dbReference>
<dbReference type="EMBL" id="BONE01000003">
    <property type="protein sequence ID" value="GIF71086.1"/>
    <property type="molecule type" value="Genomic_DNA"/>
</dbReference>
<proteinExistence type="predicted"/>
<feature type="region of interest" description="Disordered" evidence="1">
    <location>
        <begin position="27"/>
        <end position="72"/>
    </location>
</feature>
<dbReference type="RefSeq" id="WP_203710577.1">
    <property type="nucleotide sequence ID" value="NZ_BONE01000003.1"/>
</dbReference>